<dbReference type="EMBL" id="VORW01000002">
    <property type="protein sequence ID" value="TXE13431.1"/>
    <property type="molecule type" value="Genomic_DNA"/>
</dbReference>
<feature type="transmembrane region" description="Helical" evidence="1">
    <location>
        <begin position="12"/>
        <end position="32"/>
    </location>
</feature>
<dbReference type="Gene3D" id="3.90.1170.50">
    <property type="entry name" value="Aldehyde oxidase/xanthine dehydrogenase, a/b hammerhead"/>
    <property type="match status" value="1"/>
</dbReference>
<dbReference type="SUPFAM" id="SSF56003">
    <property type="entry name" value="Molybdenum cofactor-binding domain"/>
    <property type="match status" value="2"/>
</dbReference>
<dbReference type="GO" id="GO:0016491">
    <property type="term" value="F:oxidoreductase activity"/>
    <property type="evidence" value="ECO:0007669"/>
    <property type="project" value="InterPro"/>
</dbReference>
<proteinExistence type="predicted"/>
<reference evidence="3 4" key="1">
    <citation type="submission" date="2019-08" db="EMBL/GenBank/DDBJ databases">
        <title>Genomes sequence of Algoriphagus aquimarinus ACAM450.</title>
        <authorList>
            <person name="Bowman J.P."/>
        </authorList>
    </citation>
    <scope>NUCLEOTIDE SEQUENCE [LARGE SCALE GENOMIC DNA]</scope>
    <source>
        <strain evidence="3 4">ACAM 450</strain>
    </source>
</reference>
<dbReference type="InterPro" id="IPR046867">
    <property type="entry name" value="AldOxase/xan_DH_MoCoBD2"/>
</dbReference>
<evidence type="ECO:0000259" key="2">
    <source>
        <dbReference type="SMART" id="SM01008"/>
    </source>
</evidence>
<dbReference type="AlphaFoldDB" id="A0A5C7AY36"/>
<dbReference type="Gene3D" id="3.30.365.10">
    <property type="entry name" value="Aldehyde oxidase/xanthine dehydrogenase, molybdopterin binding domain"/>
    <property type="match status" value="4"/>
</dbReference>
<dbReference type="SMART" id="SM01008">
    <property type="entry name" value="Ald_Xan_dh_C"/>
    <property type="match status" value="1"/>
</dbReference>
<protein>
    <submittedName>
        <fullName evidence="3">Xanthine dehydrogenase family protein molybdopterin-binding subunit</fullName>
    </submittedName>
</protein>
<accession>A0A5C7AY36</accession>
<dbReference type="PROSITE" id="PS51318">
    <property type="entry name" value="TAT"/>
    <property type="match status" value="1"/>
</dbReference>
<dbReference type="InterPro" id="IPR019546">
    <property type="entry name" value="TAT_signal_bac_arc"/>
</dbReference>
<dbReference type="InterPro" id="IPR006311">
    <property type="entry name" value="TAT_signal"/>
</dbReference>
<evidence type="ECO:0000313" key="4">
    <source>
        <dbReference type="Proteomes" id="UP000321935"/>
    </source>
</evidence>
<dbReference type="PIRSF" id="PIRSF036389">
    <property type="entry name" value="IOR_B"/>
    <property type="match status" value="1"/>
</dbReference>
<dbReference type="Pfam" id="PF02738">
    <property type="entry name" value="MoCoBD_1"/>
    <property type="match status" value="1"/>
</dbReference>
<dbReference type="PROSITE" id="PS51257">
    <property type="entry name" value="PROKAR_LIPOPROTEIN"/>
    <property type="match status" value="1"/>
</dbReference>
<dbReference type="InterPro" id="IPR008274">
    <property type="entry name" value="AldOxase/xan_DH_MoCoBD1"/>
</dbReference>
<dbReference type="InterPro" id="IPR000674">
    <property type="entry name" value="Ald_Oxase/Xan_DH_a/b"/>
</dbReference>
<keyword evidence="1" id="KW-0472">Membrane</keyword>
<dbReference type="InterPro" id="IPR012368">
    <property type="entry name" value="OxRdtase_Mopterin-bd_su_IorB"/>
</dbReference>
<sequence length="749" mass="82105">MKTASTKINRRSFLKVSALTGGGMLLSLNWLAACQPKEANALGMPKEWFQFNGFIKIGENGLVTVMSPNPEGGQNVKTSMPMIVAEELDVDWKDVVVQQADLDTKYFTRQFIGGSQAIRSGFTNLRTAGATARAMLVAAAAQSWNVPANEITVKTGTISHKGSGKSANFGEFASLAAKMPVPEEVQLKNTGDFKIIGTSKKNVEAKNIVTGKPLFGIDTKREGMLIAMIVHPPAFGKTLKSFDDSKARTMPGIADIFRIKSIQDDYKKTFFDTVQFTDLIAIVGESTWQVMQAKKVIEAEWEIQEAYEEKRDMLGREGIRIVPKGLEGAASQEQAMIVAAQKPKTQRKDGDPEAAFAKAAKVIERSYTGPFLAHNCMEPMNFFAHVKGDRAECAGPLQKPELTEQALSSRLGIPLENIEIAMTRLGGGYGRRSYAHWLIEAAVISQKMDAPIKLIYTREDDMTGGVYRSRYQATYRAALDENNQLTAFHVNAGGLPENPLYPDRFPAGAVDNYLAEGWEVPSNITTGSFRAPRSNFMACVEQSFLDEVAEAAGKDPIDFRLELLAKAKANPVGDGNDYDADRYAKVLELLREKANWGSSKEGISRGVSAYFCHNSYAAQVLDLRIVDGEVKIDKVTNAVDCGLVVNPDAAKNLCEGAVVDGIGTAMYGELTFEEGVVSKTNFNTYRMIRMQEAPESIETYFVENGEDPSGLGEPAYPPVFAALANALYQATGKRFYDQPFINQLKLESF</sequence>
<dbReference type="OrthoDB" id="605889at2"/>
<dbReference type="RefSeq" id="WP_146915531.1">
    <property type="nucleotide sequence ID" value="NZ_VORW01000002.1"/>
</dbReference>
<dbReference type="InterPro" id="IPR037165">
    <property type="entry name" value="AldOxase/xan_DH_Mopterin-bd_sf"/>
</dbReference>
<name>A0A5C7AY36_9BACT</name>
<comment type="caution">
    <text evidence="3">The sequence shown here is derived from an EMBL/GenBank/DDBJ whole genome shotgun (WGS) entry which is preliminary data.</text>
</comment>
<dbReference type="Pfam" id="PF20256">
    <property type="entry name" value="MoCoBD_2"/>
    <property type="match status" value="2"/>
</dbReference>
<evidence type="ECO:0000313" key="3">
    <source>
        <dbReference type="EMBL" id="TXE13431.1"/>
    </source>
</evidence>
<keyword evidence="1" id="KW-1133">Transmembrane helix</keyword>
<dbReference type="PANTHER" id="PTHR47495">
    <property type="entry name" value="ALDEHYDE DEHYDROGENASE"/>
    <property type="match status" value="1"/>
</dbReference>
<dbReference type="PANTHER" id="PTHR47495:SF3">
    <property type="entry name" value="BLR6219 PROTEIN"/>
    <property type="match status" value="1"/>
</dbReference>
<feature type="domain" description="Aldehyde oxidase/xanthine dehydrogenase a/b hammerhead" evidence="2">
    <location>
        <begin position="210"/>
        <end position="305"/>
    </location>
</feature>
<dbReference type="Proteomes" id="UP000321935">
    <property type="component" value="Unassembled WGS sequence"/>
</dbReference>
<evidence type="ECO:0000256" key="1">
    <source>
        <dbReference type="SAM" id="Phobius"/>
    </source>
</evidence>
<keyword evidence="1" id="KW-0812">Transmembrane</keyword>
<dbReference type="InterPro" id="IPR052516">
    <property type="entry name" value="N-heterocyclic_Hydroxylase"/>
</dbReference>
<organism evidence="3 4">
    <name type="scientific">Algoriphagus aquimarinus</name>
    <dbReference type="NCBI Taxonomy" id="237018"/>
    <lineage>
        <taxon>Bacteria</taxon>
        <taxon>Pseudomonadati</taxon>
        <taxon>Bacteroidota</taxon>
        <taxon>Cytophagia</taxon>
        <taxon>Cytophagales</taxon>
        <taxon>Cyclobacteriaceae</taxon>
        <taxon>Algoriphagus</taxon>
    </lineage>
</organism>
<gene>
    <name evidence="3" type="ORF">ESV85_05505</name>
</gene>
<dbReference type="NCBIfam" id="TIGR01409">
    <property type="entry name" value="TAT_signal_seq"/>
    <property type="match status" value="1"/>
</dbReference>